<gene>
    <name evidence="1" type="ORF">ACFQ16_14685</name>
</gene>
<name>A0ABW3FRG1_9PSEU</name>
<proteinExistence type="predicted"/>
<dbReference type="Proteomes" id="UP001597018">
    <property type="component" value="Unassembled WGS sequence"/>
</dbReference>
<reference evidence="2" key="1">
    <citation type="journal article" date="2019" name="Int. J. Syst. Evol. Microbiol.">
        <title>The Global Catalogue of Microorganisms (GCM) 10K type strain sequencing project: providing services to taxonomists for standard genome sequencing and annotation.</title>
        <authorList>
            <consortium name="The Broad Institute Genomics Platform"/>
            <consortium name="The Broad Institute Genome Sequencing Center for Infectious Disease"/>
            <person name="Wu L."/>
            <person name="Ma J."/>
        </authorList>
    </citation>
    <scope>NUCLEOTIDE SEQUENCE [LARGE SCALE GENOMIC DNA]</scope>
    <source>
        <strain evidence="2">CCUG 56401</strain>
    </source>
</reference>
<accession>A0ABW3FRG1</accession>
<dbReference type="EMBL" id="JBHTIW010000010">
    <property type="protein sequence ID" value="MFD0920991.1"/>
    <property type="molecule type" value="Genomic_DNA"/>
</dbReference>
<keyword evidence="2" id="KW-1185">Reference proteome</keyword>
<sequence>MTTPKGTITRETMIGPFPLPKVTDELRAEARSKQPGEWIVFADPAVRPGVTPPRFAVQGGYQVGNGGRLTDYHINPAYEPSSVLTGFKFANGLELTLWRTLHGYNPLGMLADSFYHAELLAYGDNSAGIPVVTDPSDSTSVIPVCTSAQWTAWEQTHPVEGSTILSLAEQARDVLVDINPGTTLSLRLSLTTLAGLITSDTPHLVSRPHPDR</sequence>
<dbReference type="RefSeq" id="WP_263249036.1">
    <property type="nucleotide sequence ID" value="NZ_BAABLT010000048.1"/>
</dbReference>
<evidence type="ECO:0000313" key="2">
    <source>
        <dbReference type="Proteomes" id="UP001597018"/>
    </source>
</evidence>
<comment type="caution">
    <text evidence="1">The sequence shown here is derived from an EMBL/GenBank/DDBJ whole genome shotgun (WGS) entry which is preliminary data.</text>
</comment>
<protein>
    <submittedName>
        <fullName evidence="1">Uncharacterized protein</fullName>
    </submittedName>
</protein>
<evidence type="ECO:0000313" key="1">
    <source>
        <dbReference type="EMBL" id="MFD0920991.1"/>
    </source>
</evidence>
<organism evidence="1 2">
    <name type="scientific">Saccharopolyspora rosea</name>
    <dbReference type="NCBI Taxonomy" id="524884"/>
    <lineage>
        <taxon>Bacteria</taxon>
        <taxon>Bacillati</taxon>
        <taxon>Actinomycetota</taxon>
        <taxon>Actinomycetes</taxon>
        <taxon>Pseudonocardiales</taxon>
        <taxon>Pseudonocardiaceae</taxon>
        <taxon>Saccharopolyspora</taxon>
    </lineage>
</organism>